<name>A0ACC2W409_9TREE</name>
<accession>A0ACC2W409</accession>
<organism evidence="1 2">
    <name type="scientific">Naganishia cerealis</name>
    <dbReference type="NCBI Taxonomy" id="610337"/>
    <lineage>
        <taxon>Eukaryota</taxon>
        <taxon>Fungi</taxon>
        <taxon>Dikarya</taxon>
        <taxon>Basidiomycota</taxon>
        <taxon>Agaricomycotina</taxon>
        <taxon>Tremellomycetes</taxon>
        <taxon>Filobasidiales</taxon>
        <taxon>Filobasidiaceae</taxon>
        <taxon>Naganishia</taxon>
    </lineage>
</organism>
<dbReference type="EMBL" id="JASBWR010000030">
    <property type="protein sequence ID" value="KAJ9106464.1"/>
    <property type="molecule type" value="Genomic_DNA"/>
</dbReference>
<dbReference type="Proteomes" id="UP001241377">
    <property type="component" value="Unassembled WGS sequence"/>
</dbReference>
<proteinExistence type="predicted"/>
<evidence type="ECO:0000313" key="2">
    <source>
        <dbReference type="Proteomes" id="UP001241377"/>
    </source>
</evidence>
<keyword evidence="2" id="KW-1185">Reference proteome</keyword>
<gene>
    <name evidence="1" type="ORF">QFC19_003194</name>
</gene>
<evidence type="ECO:0000313" key="1">
    <source>
        <dbReference type="EMBL" id="KAJ9106464.1"/>
    </source>
</evidence>
<comment type="caution">
    <text evidence="1">The sequence shown here is derived from an EMBL/GenBank/DDBJ whole genome shotgun (WGS) entry which is preliminary data.</text>
</comment>
<sequence>MYSAVAAAALLAGSAVAAYSNDTVITTDVTVTDYTTYCPYSTEVVIKTCTLEKCAPVTITVSEAQTLTVTGECVIPTTYTTEWATTTSTVECHECEEKSTVAPVSTAAPETTSAAQSTVAAVSSFEAGAVKNVAGALAGVAAVAVALI</sequence>
<protein>
    <submittedName>
        <fullName evidence="1">Uncharacterized protein</fullName>
    </submittedName>
</protein>
<reference evidence="1" key="1">
    <citation type="submission" date="2023-04" db="EMBL/GenBank/DDBJ databases">
        <title>Draft Genome sequencing of Naganishia species isolated from polar environments using Oxford Nanopore Technology.</title>
        <authorList>
            <person name="Leo P."/>
            <person name="Venkateswaran K."/>
        </authorList>
    </citation>
    <scope>NUCLEOTIDE SEQUENCE</scope>
    <source>
        <strain evidence="1">MNA-CCFEE 5261</strain>
    </source>
</reference>